<keyword evidence="1" id="KW-0812">Transmembrane</keyword>
<dbReference type="Proteomes" id="UP000809290">
    <property type="component" value="Unassembled WGS sequence"/>
</dbReference>
<dbReference type="RefSeq" id="WP_204515297.1">
    <property type="nucleotide sequence ID" value="NZ_JAFBCP010000001.1"/>
</dbReference>
<comment type="caution">
    <text evidence="2">The sequence shown here is derived from an EMBL/GenBank/DDBJ whole genome shotgun (WGS) entry which is preliminary data.</text>
</comment>
<keyword evidence="3" id="KW-1185">Reference proteome</keyword>
<reference evidence="2 3" key="1">
    <citation type="submission" date="2021-01" db="EMBL/GenBank/DDBJ databases">
        <title>Sequencing the genomes of 1000 actinobacteria strains.</title>
        <authorList>
            <person name="Klenk H.-P."/>
        </authorList>
    </citation>
    <scope>NUCLEOTIDE SEQUENCE [LARGE SCALE GENOMIC DNA]</scope>
    <source>
        <strain evidence="2 3">DSM 13657</strain>
    </source>
</reference>
<proteinExistence type="predicted"/>
<organism evidence="2 3">
    <name type="scientific">Brevibacterium paucivorans</name>
    <dbReference type="NCBI Taxonomy" id="170994"/>
    <lineage>
        <taxon>Bacteria</taxon>
        <taxon>Bacillati</taxon>
        <taxon>Actinomycetota</taxon>
        <taxon>Actinomycetes</taxon>
        <taxon>Micrococcales</taxon>
        <taxon>Brevibacteriaceae</taxon>
        <taxon>Brevibacterium</taxon>
    </lineage>
</organism>
<name>A0ABS2SKT5_9MICO</name>
<protein>
    <submittedName>
        <fullName evidence="2">Uncharacterized protein</fullName>
    </submittedName>
</protein>
<keyword evidence="1" id="KW-1133">Transmembrane helix</keyword>
<keyword evidence="1" id="KW-0472">Membrane</keyword>
<feature type="transmembrane region" description="Helical" evidence="1">
    <location>
        <begin position="6"/>
        <end position="25"/>
    </location>
</feature>
<dbReference type="EMBL" id="JAFBCP010000001">
    <property type="protein sequence ID" value="MBM7816540.1"/>
    <property type="molecule type" value="Genomic_DNA"/>
</dbReference>
<gene>
    <name evidence="2" type="ORF">JOE56_001234</name>
</gene>
<accession>A0ABS2SKT5</accession>
<sequence length="81" mass="8486">MDMLSEPIMIGVAAVVAIVLLMLAVKAFRSTSRDDAEVRELESVAVQGTNKGKSGVLASCTKAVLPAGFRNQPLQSLSPTV</sequence>
<evidence type="ECO:0000313" key="3">
    <source>
        <dbReference type="Proteomes" id="UP000809290"/>
    </source>
</evidence>
<evidence type="ECO:0000313" key="2">
    <source>
        <dbReference type="EMBL" id="MBM7816540.1"/>
    </source>
</evidence>
<evidence type="ECO:0000256" key="1">
    <source>
        <dbReference type="SAM" id="Phobius"/>
    </source>
</evidence>